<dbReference type="AlphaFoldDB" id="A0A0C9SYS0"/>
<sequence length="524" mass="59490">MSYGIPSVIGLALLVSTLSVVALDVIRRRVHTRRERKGLPLPPGPTPIPLLGNALSVDIEEPWKTYTTWKAAYGEMLYVRLLDQECIILNSQSDAVELLDKRSQIYSDRPFIATAEPYGMGCNFALERYGNHWRLCRRIFHQTFRADAALTFRPMQLRRARQMIVNIIDDPDQYAFHYSTFSAAVAMSAAYDYEPSPRNDPIVHIVDKFLQASIPAITTEKAHLLKIFSFLLDIPDWLPGSSLKRNARISYGWAVKMVETPYQYVQKRMEASQHPTPSMVSDHITRMQEYDEPYRSDYTSALNMHLQLLFLGQQGRFTSSAIMAFTLAMVNNPHVWKRAQAEIDAVLGMDRLPDFDDRPSLPYVEAVLRESMRWQPVLPLGMPHATLSSDIYKGFHIPKGATVFANVWAMSRDEVRYPNAEEFTPERFLTAEGTLTNDNPAEFTFGFGRRVCPGRHTADASLWTSIATMLTTLEFALAKDAEGQDITFEPKYVNGLSRQPATFPCRISPRSHISKESLQRILAG</sequence>
<evidence type="ECO:0000313" key="16">
    <source>
        <dbReference type="Proteomes" id="UP000053647"/>
    </source>
</evidence>
<accession>A0A0C9SYS0</accession>
<name>A0A0C9SYS0_PAXIN</name>
<dbReference type="GO" id="GO:0020037">
    <property type="term" value="F:heme binding"/>
    <property type="evidence" value="ECO:0007669"/>
    <property type="project" value="InterPro"/>
</dbReference>
<evidence type="ECO:0000256" key="12">
    <source>
        <dbReference type="ARBA" id="ARBA00023136"/>
    </source>
</evidence>
<evidence type="ECO:0000256" key="3">
    <source>
        <dbReference type="ARBA" id="ARBA00005179"/>
    </source>
</evidence>
<evidence type="ECO:0000256" key="8">
    <source>
        <dbReference type="ARBA" id="ARBA00022989"/>
    </source>
</evidence>
<comment type="subcellular location">
    <subcellularLocation>
        <location evidence="2">Membrane</location>
        <topology evidence="2">Single-pass membrane protein</topology>
    </subcellularLocation>
</comment>
<dbReference type="InterPro" id="IPR001128">
    <property type="entry name" value="Cyt_P450"/>
</dbReference>
<dbReference type="InterPro" id="IPR036396">
    <property type="entry name" value="Cyt_P450_sf"/>
</dbReference>
<dbReference type="Gene3D" id="1.10.630.10">
    <property type="entry name" value="Cytochrome P450"/>
    <property type="match status" value="1"/>
</dbReference>
<dbReference type="HOGENOM" id="CLU_001570_2_3_1"/>
<comment type="similarity">
    <text evidence="4 14">Belongs to the cytochrome P450 family.</text>
</comment>
<dbReference type="OrthoDB" id="2789670at2759"/>
<keyword evidence="11 14" id="KW-0503">Monooxygenase</keyword>
<dbReference type="PANTHER" id="PTHR46300:SF2">
    <property type="entry name" value="CYTOCHROME P450 MONOOXYGENASE ALNH-RELATED"/>
    <property type="match status" value="1"/>
</dbReference>
<gene>
    <name evidence="15" type="ORF">PAXINDRAFT_12099</name>
</gene>
<proteinExistence type="inferred from homology"/>
<organism evidence="15 16">
    <name type="scientific">Paxillus involutus ATCC 200175</name>
    <dbReference type="NCBI Taxonomy" id="664439"/>
    <lineage>
        <taxon>Eukaryota</taxon>
        <taxon>Fungi</taxon>
        <taxon>Dikarya</taxon>
        <taxon>Basidiomycota</taxon>
        <taxon>Agaricomycotina</taxon>
        <taxon>Agaricomycetes</taxon>
        <taxon>Agaricomycetidae</taxon>
        <taxon>Boletales</taxon>
        <taxon>Paxilineae</taxon>
        <taxon>Paxillaceae</taxon>
        <taxon>Paxillus</taxon>
    </lineage>
</organism>
<keyword evidence="9 14" id="KW-0560">Oxidoreductase</keyword>
<keyword evidence="6" id="KW-0812">Transmembrane</keyword>
<protein>
    <recommendedName>
        <fullName evidence="17">Cytochrome P450</fullName>
    </recommendedName>
</protein>
<dbReference type="InterPro" id="IPR017972">
    <property type="entry name" value="Cyt_P450_CS"/>
</dbReference>
<dbReference type="InterPro" id="IPR050364">
    <property type="entry name" value="Cytochrome_P450_fung"/>
</dbReference>
<evidence type="ECO:0000256" key="4">
    <source>
        <dbReference type="ARBA" id="ARBA00010617"/>
    </source>
</evidence>
<dbReference type="PANTHER" id="PTHR46300">
    <property type="entry name" value="P450, PUTATIVE (EUROFUNG)-RELATED-RELATED"/>
    <property type="match status" value="1"/>
</dbReference>
<reference evidence="16" key="2">
    <citation type="submission" date="2015-01" db="EMBL/GenBank/DDBJ databases">
        <title>Evolutionary Origins and Diversification of the Mycorrhizal Mutualists.</title>
        <authorList>
            <consortium name="DOE Joint Genome Institute"/>
            <consortium name="Mycorrhizal Genomics Consortium"/>
            <person name="Kohler A."/>
            <person name="Kuo A."/>
            <person name="Nagy L.G."/>
            <person name="Floudas D."/>
            <person name="Copeland A."/>
            <person name="Barry K.W."/>
            <person name="Cichocki N."/>
            <person name="Veneault-Fourrey C."/>
            <person name="LaButti K."/>
            <person name="Lindquist E.A."/>
            <person name="Lipzen A."/>
            <person name="Lundell T."/>
            <person name="Morin E."/>
            <person name="Murat C."/>
            <person name="Riley R."/>
            <person name="Ohm R."/>
            <person name="Sun H."/>
            <person name="Tunlid A."/>
            <person name="Henrissat B."/>
            <person name="Grigoriev I.V."/>
            <person name="Hibbett D.S."/>
            <person name="Martin F."/>
        </authorList>
    </citation>
    <scope>NUCLEOTIDE SEQUENCE [LARGE SCALE GENOMIC DNA]</scope>
    <source>
        <strain evidence="16">ATCC 200175</strain>
    </source>
</reference>
<evidence type="ECO:0000256" key="5">
    <source>
        <dbReference type="ARBA" id="ARBA00022617"/>
    </source>
</evidence>
<keyword evidence="10 13" id="KW-0408">Iron</keyword>
<dbReference type="PRINTS" id="PR00385">
    <property type="entry name" value="P450"/>
</dbReference>
<feature type="binding site" description="axial binding residue" evidence="13">
    <location>
        <position position="452"/>
    </location>
    <ligand>
        <name>heme</name>
        <dbReference type="ChEBI" id="CHEBI:30413"/>
    </ligand>
    <ligandPart>
        <name>Fe</name>
        <dbReference type="ChEBI" id="CHEBI:18248"/>
    </ligandPart>
</feature>
<evidence type="ECO:0000256" key="6">
    <source>
        <dbReference type="ARBA" id="ARBA00022692"/>
    </source>
</evidence>
<keyword evidence="16" id="KW-1185">Reference proteome</keyword>
<comment type="cofactor">
    <cofactor evidence="1 13">
        <name>heme</name>
        <dbReference type="ChEBI" id="CHEBI:30413"/>
    </cofactor>
</comment>
<dbReference type="GO" id="GO:0005506">
    <property type="term" value="F:iron ion binding"/>
    <property type="evidence" value="ECO:0007669"/>
    <property type="project" value="InterPro"/>
</dbReference>
<evidence type="ECO:0000256" key="1">
    <source>
        <dbReference type="ARBA" id="ARBA00001971"/>
    </source>
</evidence>
<reference evidence="15 16" key="1">
    <citation type="submission" date="2014-06" db="EMBL/GenBank/DDBJ databases">
        <authorList>
            <consortium name="DOE Joint Genome Institute"/>
            <person name="Kuo A."/>
            <person name="Kohler A."/>
            <person name="Nagy L.G."/>
            <person name="Floudas D."/>
            <person name="Copeland A."/>
            <person name="Barry K.W."/>
            <person name="Cichocki N."/>
            <person name="Veneault-Fourrey C."/>
            <person name="LaButti K."/>
            <person name="Lindquist E.A."/>
            <person name="Lipzen A."/>
            <person name="Lundell T."/>
            <person name="Morin E."/>
            <person name="Murat C."/>
            <person name="Sun H."/>
            <person name="Tunlid A."/>
            <person name="Henrissat B."/>
            <person name="Grigoriev I.V."/>
            <person name="Hibbett D.S."/>
            <person name="Martin F."/>
            <person name="Nordberg H.P."/>
            <person name="Cantor M.N."/>
            <person name="Hua S.X."/>
        </authorList>
    </citation>
    <scope>NUCLEOTIDE SEQUENCE [LARGE SCALE GENOMIC DNA]</scope>
    <source>
        <strain evidence="15 16">ATCC 200175</strain>
    </source>
</reference>
<comment type="pathway">
    <text evidence="3">Secondary metabolite biosynthesis.</text>
</comment>
<evidence type="ECO:0008006" key="17">
    <source>
        <dbReference type="Google" id="ProtNLM"/>
    </source>
</evidence>
<dbReference type="SUPFAM" id="SSF48264">
    <property type="entry name" value="Cytochrome P450"/>
    <property type="match status" value="1"/>
</dbReference>
<dbReference type="InterPro" id="IPR002401">
    <property type="entry name" value="Cyt_P450_E_grp-I"/>
</dbReference>
<dbReference type="Proteomes" id="UP000053647">
    <property type="component" value="Unassembled WGS sequence"/>
</dbReference>
<keyword evidence="7 13" id="KW-0479">Metal-binding</keyword>
<evidence type="ECO:0000256" key="11">
    <source>
        <dbReference type="ARBA" id="ARBA00023033"/>
    </source>
</evidence>
<dbReference type="PRINTS" id="PR00463">
    <property type="entry name" value="EP450I"/>
</dbReference>
<evidence type="ECO:0000256" key="13">
    <source>
        <dbReference type="PIRSR" id="PIRSR602401-1"/>
    </source>
</evidence>
<dbReference type="PROSITE" id="PS00086">
    <property type="entry name" value="CYTOCHROME_P450"/>
    <property type="match status" value="1"/>
</dbReference>
<evidence type="ECO:0000256" key="7">
    <source>
        <dbReference type="ARBA" id="ARBA00022723"/>
    </source>
</evidence>
<evidence type="ECO:0000256" key="2">
    <source>
        <dbReference type="ARBA" id="ARBA00004167"/>
    </source>
</evidence>
<evidence type="ECO:0000256" key="10">
    <source>
        <dbReference type="ARBA" id="ARBA00023004"/>
    </source>
</evidence>
<dbReference type="CDD" id="cd11065">
    <property type="entry name" value="CYP64-like"/>
    <property type="match status" value="1"/>
</dbReference>
<keyword evidence="12" id="KW-0472">Membrane</keyword>
<dbReference type="GO" id="GO:0016020">
    <property type="term" value="C:membrane"/>
    <property type="evidence" value="ECO:0007669"/>
    <property type="project" value="UniProtKB-SubCell"/>
</dbReference>
<keyword evidence="5 13" id="KW-0349">Heme</keyword>
<evidence type="ECO:0000313" key="15">
    <source>
        <dbReference type="EMBL" id="KIJ15189.1"/>
    </source>
</evidence>
<dbReference type="Pfam" id="PF00067">
    <property type="entry name" value="p450"/>
    <property type="match status" value="1"/>
</dbReference>
<dbReference type="GO" id="GO:0016705">
    <property type="term" value="F:oxidoreductase activity, acting on paired donors, with incorporation or reduction of molecular oxygen"/>
    <property type="evidence" value="ECO:0007669"/>
    <property type="project" value="InterPro"/>
</dbReference>
<dbReference type="EMBL" id="KN819338">
    <property type="protein sequence ID" value="KIJ15189.1"/>
    <property type="molecule type" value="Genomic_DNA"/>
</dbReference>
<evidence type="ECO:0000256" key="14">
    <source>
        <dbReference type="RuleBase" id="RU000461"/>
    </source>
</evidence>
<dbReference type="GO" id="GO:0004497">
    <property type="term" value="F:monooxygenase activity"/>
    <property type="evidence" value="ECO:0007669"/>
    <property type="project" value="UniProtKB-KW"/>
</dbReference>
<keyword evidence="8" id="KW-1133">Transmembrane helix</keyword>
<evidence type="ECO:0000256" key="9">
    <source>
        <dbReference type="ARBA" id="ARBA00023002"/>
    </source>
</evidence>